<protein>
    <submittedName>
        <fullName evidence="2">Zinc finger protein 501-like</fullName>
    </submittedName>
</protein>
<dbReference type="RefSeq" id="XP_045141354.1">
    <property type="nucleotide sequence ID" value="XM_045285419.1"/>
</dbReference>
<name>A0AC55CR64_ECHTE</name>
<accession>A0AC55CR64</accession>
<gene>
    <name evidence="2" type="primary">LOC123521138</name>
</gene>
<reference evidence="2" key="1">
    <citation type="submission" date="2025-08" db="UniProtKB">
        <authorList>
            <consortium name="RefSeq"/>
        </authorList>
    </citation>
    <scope>IDENTIFICATION</scope>
</reference>
<evidence type="ECO:0000313" key="2">
    <source>
        <dbReference type="RefSeq" id="XP_045141354.1"/>
    </source>
</evidence>
<sequence length="401" mass="45228">MGHSSWDRHIRSHTGCNAYTWGQCPEAYSCHVTVTAPPRTIKSEIAHDEQAWGKGFTSSSTLTNLVRTSSSGVCDERHNCGEDSCGDPSLWTPVRSDACDGKESPKSHRRPSSPGLREALHGFDGSSSSKECEKAFRASSPFAQQMLVHKEERDYERQEYDQTYAPCPKLTVHPLDEEKPCGYKEFGATFGSSSNLAQHMQTHGRERRYNCKECGKTFGRSYCLSEHIRTHTGERPYECKECGKAFTTSSNLIIHRRIHSGERPYECKVCGKAFRRSSHLTTHLRTHSGEKPYECKQCGKTFGCSYYLSEHVRTHSGERPYQCKECGKAFRRSSHLTNHLRTHSGEKPYECKQCGKTFSQAAGIAIHRRTHLGEKPYACKKCGTDFRVLSALTTHMQIHSG</sequence>
<keyword evidence="1" id="KW-1185">Reference proteome</keyword>
<organism evidence="1 2">
    <name type="scientific">Echinops telfairi</name>
    <name type="common">Lesser hedgehog tenrec</name>
    <dbReference type="NCBI Taxonomy" id="9371"/>
    <lineage>
        <taxon>Eukaryota</taxon>
        <taxon>Metazoa</taxon>
        <taxon>Chordata</taxon>
        <taxon>Craniata</taxon>
        <taxon>Vertebrata</taxon>
        <taxon>Euteleostomi</taxon>
        <taxon>Mammalia</taxon>
        <taxon>Eutheria</taxon>
        <taxon>Afrotheria</taxon>
        <taxon>Tenrecidae</taxon>
        <taxon>Tenrecinae</taxon>
        <taxon>Echinops</taxon>
    </lineage>
</organism>
<proteinExistence type="predicted"/>
<evidence type="ECO:0000313" key="1">
    <source>
        <dbReference type="Proteomes" id="UP000694863"/>
    </source>
</evidence>
<dbReference type="Proteomes" id="UP000694863">
    <property type="component" value="Unplaced"/>
</dbReference>